<protein>
    <submittedName>
        <fullName evidence="2">Uncharacterized protein</fullName>
    </submittedName>
</protein>
<comment type="caution">
    <text evidence="2">The sequence shown here is derived from an EMBL/GenBank/DDBJ whole genome shotgun (WGS) entry which is preliminary data.</text>
</comment>
<dbReference type="GO" id="GO:0062064">
    <property type="term" value="F:box C/D methylation guide snoRNP complex binding"/>
    <property type="evidence" value="ECO:0007669"/>
    <property type="project" value="TreeGrafter"/>
</dbReference>
<reference evidence="2" key="1">
    <citation type="submission" date="2020-11" db="EMBL/GenBank/DDBJ databases">
        <authorList>
            <consortium name="DOE Joint Genome Institute"/>
            <person name="Ahrendt S."/>
            <person name="Riley R."/>
            <person name="Andreopoulos W."/>
            <person name="Labutti K."/>
            <person name="Pangilinan J."/>
            <person name="Ruiz-Duenas F.J."/>
            <person name="Barrasa J.M."/>
            <person name="Sanchez-Garcia M."/>
            <person name="Camarero S."/>
            <person name="Miyauchi S."/>
            <person name="Serrano A."/>
            <person name="Linde D."/>
            <person name="Babiker R."/>
            <person name="Drula E."/>
            <person name="Ayuso-Fernandez I."/>
            <person name="Pacheco R."/>
            <person name="Padilla G."/>
            <person name="Ferreira P."/>
            <person name="Barriuso J."/>
            <person name="Kellner H."/>
            <person name="Castanera R."/>
            <person name="Alfaro M."/>
            <person name="Ramirez L."/>
            <person name="Pisabarro A.G."/>
            <person name="Kuo A."/>
            <person name="Tritt A."/>
            <person name="Lipzen A."/>
            <person name="He G."/>
            <person name="Yan M."/>
            <person name="Ng V."/>
            <person name="Cullen D."/>
            <person name="Martin F."/>
            <person name="Rosso M.-N."/>
            <person name="Henrissat B."/>
            <person name="Hibbett D."/>
            <person name="Martinez A.T."/>
            <person name="Grigoriev I.V."/>
        </authorList>
    </citation>
    <scope>NUCLEOTIDE SEQUENCE</scope>
    <source>
        <strain evidence="2">MF-IS2</strain>
    </source>
</reference>
<dbReference type="PANTHER" id="PTHR28674:SF1">
    <property type="entry name" value="NOP PROTEIN CHAPERONE 1"/>
    <property type="match status" value="1"/>
</dbReference>
<gene>
    <name evidence="2" type="ORF">P691DRAFT_737425</name>
</gene>
<dbReference type="PANTHER" id="PTHR28674">
    <property type="entry name" value="SIMILAR TO DNA SEGMENT, CHR 10, WAYNE STATE UNIVERSITY 102,-EXPRESSED"/>
    <property type="match status" value="1"/>
</dbReference>
<proteinExistence type="predicted"/>
<accession>A0A9P5X5V7</accession>
<evidence type="ECO:0000313" key="3">
    <source>
        <dbReference type="Proteomes" id="UP000807342"/>
    </source>
</evidence>
<feature type="compositionally biased region" description="Basic and acidic residues" evidence="1">
    <location>
        <begin position="110"/>
        <end position="123"/>
    </location>
</feature>
<organism evidence="2 3">
    <name type="scientific">Macrolepiota fuliginosa MF-IS2</name>
    <dbReference type="NCBI Taxonomy" id="1400762"/>
    <lineage>
        <taxon>Eukaryota</taxon>
        <taxon>Fungi</taxon>
        <taxon>Dikarya</taxon>
        <taxon>Basidiomycota</taxon>
        <taxon>Agaricomycotina</taxon>
        <taxon>Agaricomycetes</taxon>
        <taxon>Agaricomycetidae</taxon>
        <taxon>Agaricales</taxon>
        <taxon>Agaricineae</taxon>
        <taxon>Agaricaceae</taxon>
        <taxon>Macrolepiota</taxon>
    </lineage>
</organism>
<dbReference type="InterPro" id="IPR027921">
    <property type="entry name" value="NOPCHAP1"/>
</dbReference>
<dbReference type="AlphaFoldDB" id="A0A9P5X5V7"/>
<name>A0A9P5X5V7_9AGAR</name>
<dbReference type="EMBL" id="MU151437">
    <property type="protein sequence ID" value="KAF9443765.1"/>
    <property type="molecule type" value="Genomic_DNA"/>
</dbReference>
<evidence type="ECO:0000256" key="1">
    <source>
        <dbReference type="SAM" id="MobiDB-lite"/>
    </source>
</evidence>
<feature type="region of interest" description="Disordered" evidence="1">
    <location>
        <begin position="27"/>
        <end position="48"/>
    </location>
</feature>
<dbReference type="Proteomes" id="UP000807342">
    <property type="component" value="Unassembled WGS sequence"/>
</dbReference>
<dbReference type="OrthoDB" id="1112980at2759"/>
<evidence type="ECO:0000313" key="2">
    <source>
        <dbReference type="EMBL" id="KAF9443765.1"/>
    </source>
</evidence>
<dbReference type="Pfam" id="PF15370">
    <property type="entry name" value="NOPCHAP1"/>
    <property type="match status" value="1"/>
</dbReference>
<sequence>MDDTNIILDVEDDAQRQTRIQSLLEKLNSEAKPQTPAGPPKFDFGDRSTCAVNPPSELLSRVQAFLPQLQASNETLTQRMQEDPDSVNIEHVSDNVDRYIQMNLGLGVFEDRSRKTQEDHDTEMSSTSSSSSEGLNQDGSDVDSDASSEIITSFVPVRPIKPLPRRSLNRARPQITVLEEKSQH</sequence>
<dbReference type="GO" id="GO:0000492">
    <property type="term" value="P:box C/D snoRNP assembly"/>
    <property type="evidence" value="ECO:0007669"/>
    <property type="project" value="InterPro"/>
</dbReference>
<keyword evidence="3" id="KW-1185">Reference proteome</keyword>
<feature type="region of interest" description="Disordered" evidence="1">
    <location>
        <begin position="110"/>
        <end position="184"/>
    </location>
</feature>